<keyword evidence="3" id="KW-1185">Reference proteome</keyword>
<reference evidence="2" key="1">
    <citation type="submission" date="2022-11" db="EMBL/GenBank/DDBJ databases">
        <authorList>
            <person name="Graham C."/>
            <person name="Newman J.D."/>
        </authorList>
    </citation>
    <scope>NUCLEOTIDE SEQUENCE</scope>
    <source>
        <strain evidence="2">DSM 19486</strain>
    </source>
</reference>
<dbReference type="Proteomes" id="UP001142592">
    <property type="component" value="Unassembled WGS sequence"/>
</dbReference>
<comment type="caution">
    <text evidence="2">The sequence shown here is derived from an EMBL/GenBank/DDBJ whole genome shotgun (WGS) entry which is preliminary data.</text>
</comment>
<feature type="coiled-coil region" evidence="1">
    <location>
        <begin position="129"/>
        <end position="156"/>
    </location>
</feature>
<protein>
    <submittedName>
        <fullName evidence="2">Uncharacterized protein</fullName>
    </submittedName>
</protein>
<gene>
    <name evidence="2" type="ORF">OQZ29_05535</name>
</gene>
<accession>A0A9X3DAY0</accession>
<name>A0A9X3DAY0_9SPHI</name>
<organism evidence="2 3">
    <name type="scientific">Pedobacter agri</name>
    <dbReference type="NCBI Taxonomy" id="454586"/>
    <lineage>
        <taxon>Bacteria</taxon>
        <taxon>Pseudomonadati</taxon>
        <taxon>Bacteroidota</taxon>
        <taxon>Sphingobacteriia</taxon>
        <taxon>Sphingobacteriales</taxon>
        <taxon>Sphingobacteriaceae</taxon>
        <taxon>Pedobacter</taxon>
    </lineage>
</organism>
<dbReference type="EMBL" id="JAPJUH010000002">
    <property type="protein sequence ID" value="MCX3264197.1"/>
    <property type="molecule type" value="Genomic_DNA"/>
</dbReference>
<proteinExistence type="predicted"/>
<evidence type="ECO:0000256" key="1">
    <source>
        <dbReference type="SAM" id="Coils"/>
    </source>
</evidence>
<dbReference type="AlphaFoldDB" id="A0A9X3DAY0"/>
<dbReference type="RefSeq" id="WP_010603327.1">
    <property type="nucleotide sequence ID" value="NZ_JAPJUH010000002.1"/>
</dbReference>
<sequence length="252" mass="30085">MSIIYFKPLDRFDFSSTTLDIGNPITWSRSHFLKHLFKRIFALDSTRFKEFYNHHLHYYLENIDEGQEQTYFKSLFEIVDRQLKVLNGRDVYAENHVTTQRQLAHLENFMSLLISLDKWNIHKSFGSVVAKQESDIHELQRQIETLKLELKNATELETTQFINIPKGGFLSFVDLVIQMEEIKLPSGKQLVFAEFQIVWVKMICKYFREDNREIDFNRVRRYFPKDRRNPGTRSSSIPADQHLFEIKSIIRK</sequence>
<evidence type="ECO:0000313" key="3">
    <source>
        <dbReference type="Proteomes" id="UP001142592"/>
    </source>
</evidence>
<evidence type="ECO:0000313" key="2">
    <source>
        <dbReference type="EMBL" id="MCX3264197.1"/>
    </source>
</evidence>
<keyword evidence="1" id="KW-0175">Coiled coil</keyword>